<keyword evidence="1" id="KW-1133">Transmembrane helix</keyword>
<feature type="transmembrane region" description="Helical" evidence="1">
    <location>
        <begin position="12"/>
        <end position="30"/>
    </location>
</feature>
<keyword evidence="3" id="KW-1185">Reference proteome</keyword>
<accession>L9YUP7</accession>
<dbReference type="Proteomes" id="UP000011592">
    <property type="component" value="Unassembled WGS sequence"/>
</dbReference>
<proteinExistence type="predicted"/>
<sequence>MLSWIESPEFHFVMVAFGIVMIVLGIRGYSRETLPRSKLLFVLVASVAWIAYSIADATAFLSLSNFISSLFTGVLSLLFISLFFYWGYTRQGS</sequence>
<name>L9YUP7_9EURY</name>
<dbReference type="AlphaFoldDB" id="L9YUP7"/>
<evidence type="ECO:0000313" key="3">
    <source>
        <dbReference type="Proteomes" id="UP000011592"/>
    </source>
</evidence>
<keyword evidence="1" id="KW-0472">Membrane</keyword>
<feature type="transmembrane region" description="Helical" evidence="1">
    <location>
        <begin position="39"/>
        <end position="60"/>
    </location>
</feature>
<comment type="caution">
    <text evidence="2">The sequence shown here is derived from an EMBL/GenBank/DDBJ whole genome shotgun (WGS) entry which is preliminary data.</text>
</comment>
<dbReference type="EMBL" id="AOIJ01000063">
    <property type="protein sequence ID" value="ELY77207.1"/>
    <property type="molecule type" value="Genomic_DNA"/>
</dbReference>
<evidence type="ECO:0000313" key="2">
    <source>
        <dbReference type="EMBL" id="ELY77207.1"/>
    </source>
</evidence>
<reference evidence="2 3" key="1">
    <citation type="journal article" date="2014" name="PLoS Genet.">
        <title>Phylogenetically driven sequencing of extremely halophilic archaea reveals strategies for static and dynamic osmo-response.</title>
        <authorList>
            <person name="Becker E.A."/>
            <person name="Seitzer P.M."/>
            <person name="Tritt A."/>
            <person name="Larsen D."/>
            <person name="Krusor M."/>
            <person name="Yao A.I."/>
            <person name="Wu D."/>
            <person name="Madern D."/>
            <person name="Eisen J.A."/>
            <person name="Darling A.E."/>
            <person name="Facciotti M.T."/>
        </authorList>
    </citation>
    <scope>NUCLEOTIDE SEQUENCE [LARGE SCALE GENOMIC DNA]</scope>
    <source>
        <strain evidence="2 3">JCM 14663</strain>
    </source>
</reference>
<keyword evidence="1" id="KW-0812">Transmembrane</keyword>
<evidence type="ECO:0000256" key="1">
    <source>
        <dbReference type="SAM" id="Phobius"/>
    </source>
</evidence>
<gene>
    <name evidence="2" type="ORF">C486_17220</name>
</gene>
<organism evidence="2 3">
    <name type="scientific">Natrinema gari JCM 14663</name>
    <dbReference type="NCBI Taxonomy" id="1230459"/>
    <lineage>
        <taxon>Archaea</taxon>
        <taxon>Methanobacteriati</taxon>
        <taxon>Methanobacteriota</taxon>
        <taxon>Stenosarchaea group</taxon>
        <taxon>Halobacteria</taxon>
        <taxon>Halobacteriales</taxon>
        <taxon>Natrialbaceae</taxon>
        <taxon>Natrinema</taxon>
    </lineage>
</organism>
<protein>
    <submittedName>
        <fullName evidence="2">Uncharacterized protein</fullName>
    </submittedName>
</protein>
<feature type="transmembrane region" description="Helical" evidence="1">
    <location>
        <begin position="66"/>
        <end position="88"/>
    </location>
</feature>